<keyword evidence="2" id="KW-0378">Hydrolase</keyword>
<dbReference type="Gene3D" id="3.40.395.10">
    <property type="entry name" value="Adenoviral Proteinase, Chain A"/>
    <property type="match status" value="1"/>
</dbReference>
<evidence type="ECO:0000256" key="1">
    <source>
        <dbReference type="ARBA" id="ARBA00022670"/>
    </source>
</evidence>
<proteinExistence type="predicted"/>
<feature type="compositionally biased region" description="Basic and acidic residues" evidence="3">
    <location>
        <begin position="36"/>
        <end position="45"/>
    </location>
</feature>
<name>A0A6C0DP95_9ZZZZ</name>
<feature type="domain" description="Ubiquitin-like protease family profile" evidence="4">
    <location>
        <begin position="96"/>
        <end position="276"/>
    </location>
</feature>
<dbReference type="InterPro" id="IPR038765">
    <property type="entry name" value="Papain-like_cys_pep_sf"/>
</dbReference>
<dbReference type="AlphaFoldDB" id="A0A6C0DP95"/>
<keyword evidence="1" id="KW-0645">Protease</keyword>
<dbReference type="Pfam" id="PF02902">
    <property type="entry name" value="Peptidase_C48"/>
    <property type="match status" value="1"/>
</dbReference>
<reference evidence="5" key="1">
    <citation type="journal article" date="2020" name="Nature">
        <title>Giant virus diversity and host interactions through global metagenomics.</title>
        <authorList>
            <person name="Schulz F."/>
            <person name="Roux S."/>
            <person name="Paez-Espino D."/>
            <person name="Jungbluth S."/>
            <person name="Walsh D.A."/>
            <person name="Denef V.J."/>
            <person name="McMahon K.D."/>
            <person name="Konstantinidis K.T."/>
            <person name="Eloe-Fadrosh E.A."/>
            <person name="Kyrpides N.C."/>
            <person name="Woyke T."/>
        </authorList>
    </citation>
    <scope>NUCLEOTIDE SEQUENCE</scope>
    <source>
        <strain evidence="5">GVMAG-M-3300023174-46</strain>
    </source>
</reference>
<feature type="region of interest" description="Disordered" evidence="3">
    <location>
        <begin position="1"/>
        <end position="47"/>
    </location>
</feature>
<dbReference type="SUPFAM" id="SSF54001">
    <property type="entry name" value="Cysteine proteinases"/>
    <property type="match status" value="1"/>
</dbReference>
<evidence type="ECO:0000259" key="4">
    <source>
        <dbReference type="PROSITE" id="PS50600"/>
    </source>
</evidence>
<feature type="compositionally biased region" description="Basic residues" evidence="3">
    <location>
        <begin position="1"/>
        <end position="17"/>
    </location>
</feature>
<dbReference type="GO" id="GO:0008234">
    <property type="term" value="F:cysteine-type peptidase activity"/>
    <property type="evidence" value="ECO:0007669"/>
    <property type="project" value="InterPro"/>
</dbReference>
<dbReference type="PROSITE" id="PS50600">
    <property type="entry name" value="ULP_PROTEASE"/>
    <property type="match status" value="1"/>
</dbReference>
<evidence type="ECO:0000256" key="3">
    <source>
        <dbReference type="SAM" id="MobiDB-lite"/>
    </source>
</evidence>
<evidence type="ECO:0000313" key="5">
    <source>
        <dbReference type="EMBL" id="QHT18373.1"/>
    </source>
</evidence>
<dbReference type="InterPro" id="IPR003653">
    <property type="entry name" value="Peptidase_C48_C"/>
</dbReference>
<dbReference type="EMBL" id="MN739655">
    <property type="protein sequence ID" value="QHT18373.1"/>
    <property type="molecule type" value="Genomic_DNA"/>
</dbReference>
<evidence type="ECO:0000256" key="2">
    <source>
        <dbReference type="ARBA" id="ARBA00022801"/>
    </source>
</evidence>
<accession>A0A6C0DP95</accession>
<protein>
    <recommendedName>
        <fullName evidence="4">Ubiquitin-like protease family profile domain-containing protein</fullName>
    </recommendedName>
</protein>
<organism evidence="5">
    <name type="scientific">viral metagenome</name>
    <dbReference type="NCBI Taxonomy" id="1070528"/>
    <lineage>
        <taxon>unclassified sequences</taxon>
        <taxon>metagenomes</taxon>
        <taxon>organismal metagenomes</taxon>
    </lineage>
</organism>
<sequence length="305" mass="35706">MKNSSRRVRTTKKRNKVQKGGSFKAKKNIYPGPEQCHPRVGDTKPEGGCLPLETMKEAATTLGIEHTSLDPKELLEEVAKKVDVDPKHQRSLLEALPFSEEKRKELSRLWLRPAQPSSWKKDPDMWLDSTNIRDVMKQYEEAREDFRFLGPYPIDFAAQDPYDTKDNKEKKCLIGEMCALDLEKEIVKGKVHIGIIFNLDPHYKDGSHWVGLYIHITKKRCYYFDSYGLKPPKQIYNFMQWLSLQEPSIELGWNGRKFQFSNSECGMYSMYFIDRMISGEPFLHFCRRAPPDSFMLDMRDWIYST</sequence>
<dbReference type="GO" id="GO:0006508">
    <property type="term" value="P:proteolysis"/>
    <property type="evidence" value="ECO:0007669"/>
    <property type="project" value="UniProtKB-KW"/>
</dbReference>